<dbReference type="InterPro" id="IPR013549">
    <property type="entry name" value="DUF1731"/>
</dbReference>
<dbReference type="InterPro" id="IPR036291">
    <property type="entry name" value="NAD(P)-bd_dom_sf"/>
</dbReference>
<dbReference type="PANTHER" id="PTHR11092:SF0">
    <property type="entry name" value="EPIMERASE FAMILY PROTEIN SDR39U1"/>
    <property type="match status" value="1"/>
</dbReference>
<dbReference type="InterPro" id="IPR001509">
    <property type="entry name" value="Epimerase_deHydtase"/>
</dbReference>
<protein>
    <recommendedName>
        <fullName evidence="6">DUF1731 domain-containing protein</fullName>
    </recommendedName>
</protein>
<evidence type="ECO:0000259" key="3">
    <source>
        <dbReference type="Pfam" id="PF08338"/>
    </source>
</evidence>
<dbReference type="OrthoDB" id="9801773at2"/>
<evidence type="ECO:0000313" key="4">
    <source>
        <dbReference type="EMBL" id="SKC75804.1"/>
    </source>
</evidence>
<organism evidence="4 5">
    <name type="scientific">Ohtaekwangia koreensis</name>
    <dbReference type="NCBI Taxonomy" id="688867"/>
    <lineage>
        <taxon>Bacteria</taxon>
        <taxon>Pseudomonadati</taxon>
        <taxon>Bacteroidota</taxon>
        <taxon>Cytophagia</taxon>
        <taxon>Cytophagales</taxon>
        <taxon>Fulvivirgaceae</taxon>
        <taxon>Ohtaekwangia</taxon>
    </lineage>
</organism>
<comment type="similarity">
    <text evidence="1">Belongs to the NAD(P)-dependent epimerase/dehydratase family. SDR39U1 subfamily.</text>
</comment>
<keyword evidence="5" id="KW-1185">Reference proteome</keyword>
<dbReference type="EMBL" id="FUZU01000002">
    <property type="protein sequence ID" value="SKC75804.1"/>
    <property type="molecule type" value="Genomic_DNA"/>
</dbReference>
<dbReference type="CDD" id="cd05242">
    <property type="entry name" value="SDR_a8"/>
    <property type="match status" value="1"/>
</dbReference>
<dbReference type="STRING" id="688867.SAMN05660236_3303"/>
<dbReference type="SUPFAM" id="SSF51735">
    <property type="entry name" value="NAD(P)-binding Rossmann-fold domains"/>
    <property type="match status" value="1"/>
</dbReference>
<dbReference type="Pfam" id="PF08338">
    <property type="entry name" value="DUF1731"/>
    <property type="match status" value="1"/>
</dbReference>
<evidence type="ECO:0008006" key="6">
    <source>
        <dbReference type="Google" id="ProtNLM"/>
    </source>
</evidence>
<dbReference type="Pfam" id="PF01370">
    <property type="entry name" value="Epimerase"/>
    <property type="match status" value="1"/>
</dbReference>
<dbReference type="RefSeq" id="WP_079687843.1">
    <property type="nucleotide sequence ID" value="NZ_FUZU01000002.1"/>
</dbReference>
<name>A0A1T5LIV4_9BACT</name>
<feature type="domain" description="DUF1731" evidence="3">
    <location>
        <begin position="256"/>
        <end position="301"/>
    </location>
</feature>
<feature type="domain" description="NAD-dependent epimerase/dehydratase" evidence="2">
    <location>
        <begin position="4"/>
        <end position="226"/>
    </location>
</feature>
<dbReference type="AlphaFoldDB" id="A0A1T5LIV4"/>
<proteinExistence type="inferred from homology"/>
<dbReference type="InterPro" id="IPR010099">
    <property type="entry name" value="SDR39U1"/>
</dbReference>
<evidence type="ECO:0000313" key="5">
    <source>
        <dbReference type="Proteomes" id="UP000190961"/>
    </source>
</evidence>
<gene>
    <name evidence="4" type="ORF">SAMN05660236_3303</name>
</gene>
<dbReference type="PANTHER" id="PTHR11092">
    <property type="entry name" value="SUGAR NUCLEOTIDE EPIMERASE RELATED"/>
    <property type="match status" value="1"/>
</dbReference>
<reference evidence="4 5" key="1">
    <citation type="submission" date="2017-02" db="EMBL/GenBank/DDBJ databases">
        <authorList>
            <person name="Peterson S.W."/>
        </authorList>
    </citation>
    <scope>NUCLEOTIDE SEQUENCE [LARGE SCALE GENOMIC DNA]</scope>
    <source>
        <strain evidence="4 5">DSM 25262</strain>
    </source>
</reference>
<evidence type="ECO:0000256" key="1">
    <source>
        <dbReference type="ARBA" id="ARBA00009353"/>
    </source>
</evidence>
<accession>A0A1T5LIV4</accession>
<dbReference type="Gene3D" id="3.40.50.720">
    <property type="entry name" value="NAD(P)-binding Rossmann-like Domain"/>
    <property type="match status" value="1"/>
</dbReference>
<dbReference type="Proteomes" id="UP000190961">
    <property type="component" value="Unassembled WGS sequence"/>
</dbReference>
<dbReference type="NCBIfam" id="TIGR01777">
    <property type="entry name" value="yfcH"/>
    <property type="match status" value="1"/>
</dbReference>
<evidence type="ECO:0000259" key="2">
    <source>
        <dbReference type="Pfam" id="PF01370"/>
    </source>
</evidence>
<sequence length="309" mass="34938">MNKIVIAGGSGFLGRALTDYFVKQNKEVVILSRKPGISQQQRAREVYWDGKTLRGWNHELEGAEALINMSGKSVDCRYTEENKKLIYESRLTSTRVLGTAIRQCKVPPKVWLNSSSATIYRASYDKLMDERTGETGQDFSMDVCKQWEAAFNESITPRTRKVILRTAIVLDPKGGALAPLLKLVKAGLGGKMGDGKQYFSWIHIQDFRKVIDWLINRPATGVYNVCSPQPLCNIDFMKLLRHSLNVPLGLPLPVSLLKFGAQLIRTETELVLKSRKVYPQRLLDEEFVFEFPDLKAAIENLCQVEAKKN</sequence>